<dbReference type="InterPro" id="IPR015500">
    <property type="entry name" value="Peptidase_S8_subtilisin-rel"/>
</dbReference>
<name>A0ABX7E806_9BACI</name>
<dbReference type="PRINTS" id="PR00723">
    <property type="entry name" value="SUBTILISIN"/>
</dbReference>
<feature type="domain" description="Bacterial Ig" evidence="12">
    <location>
        <begin position="908"/>
        <end position="987"/>
    </location>
</feature>
<comment type="cofactor">
    <cofactor evidence="1">
        <name>Ca(2+)</name>
        <dbReference type="ChEBI" id="CHEBI:29108"/>
    </cofactor>
</comment>
<keyword evidence="14" id="KW-1185">Reference proteome</keyword>
<evidence type="ECO:0000256" key="5">
    <source>
        <dbReference type="ARBA" id="ARBA00022670"/>
    </source>
</evidence>
<evidence type="ECO:0000259" key="11">
    <source>
        <dbReference type="Pfam" id="PF00082"/>
    </source>
</evidence>
<dbReference type="Gene3D" id="3.40.50.200">
    <property type="entry name" value="Peptidase S8/S53 domain"/>
    <property type="match status" value="1"/>
</dbReference>
<dbReference type="InterPro" id="IPR034084">
    <property type="entry name" value="Thermitase-like_dom"/>
</dbReference>
<feature type="domain" description="Bacterial Ig" evidence="12">
    <location>
        <begin position="749"/>
        <end position="818"/>
    </location>
</feature>
<keyword evidence="7 9" id="KW-0720">Serine protease</keyword>
<feature type="active site" description="Charge relay system" evidence="9">
    <location>
        <position position="498"/>
    </location>
</feature>
<evidence type="ECO:0000259" key="12">
    <source>
        <dbReference type="Pfam" id="PF17936"/>
    </source>
</evidence>
<proteinExistence type="inferred from homology"/>
<evidence type="ECO:0000256" key="7">
    <source>
        <dbReference type="ARBA" id="ARBA00022825"/>
    </source>
</evidence>
<feature type="domain" description="Bacterial Ig" evidence="12">
    <location>
        <begin position="824"/>
        <end position="905"/>
    </location>
</feature>
<dbReference type="PANTHER" id="PTHR43806">
    <property type="entry name" value="PEPTIDASE S8"/>
    <property type="match status" value="1"/>
</dbReference>
<dbReference type="InterPro" id="IPR000209">
    <property type="entry name" value="Peptidase_S8/S53_dom"/>
</dbReference>
<dbReference type="InterPro" id="IPR036852">
    <property type="entry name" value="Peptidase_S8/S53_dom_sf"/>
</dbReference>
<evidence type="ECO:0000256" key="3">
    <source>
        <dbReference type="ARBA" id="ARBA00011073"/>
    </source>
</evidence>
<gene>
    <name evidence="13" type="ORF">I5776_03450</name>
</gene>
<dbReference type="SUPFAM" id="SSF52743">
    <property type="entry name" value="Subtilisin-like"/>
    <property type="match status" value="1"/>
</dbReference>
<dbReference type="PROSITE" id="PS00138">
    <property type="entry name" value="SUBTILASE_SER"/>
    <property type="match status" value="1"/>
</dbReference>
<evidence type="ECO:0000313" key="13">
    <source>
        <dbReference type="EMBL" id="QQZ11396.1"/>
    </source>
</evidence>
<dbReference type="EMBL" id="CP065425">
    <property type="protein sequence ID" value="QQZ11396.1"/>
    <property type="molecule type" value="Genomic_DNA"/>
</dbReference>
<feature type="signal peptide" evidence="10">
    <location>
        <begin position="1"/>
        <end position="22"/>
    </location>
</feature>
<organism evidence="13 14">
    <name type="scientific">Heyndrickxia vini</name>
    <dbReference type="NCBI Taxonomy" id="1476025"/>
    <lineage>
        <taxon>Bacteria</taxon>
        <taxon>Bacillati</taxon>
        <taxon>Bacillota</taxon>
        <taxon>Bacilli</taxon>
        <taxon>Bacillales</taxon>
        <taxon>Bacillaceae</taxon>
        <taxon>Heyndrickxia</taxon>
    </lineage>
</organism>
<dbReference type="InterPro" id="IPR022398">
    <property type="entry name" value="Peptidase_S8_His-AS"/>
</dbReference>
<keyword evidence="5 9" id="KW-0645">Protease</keyword>
<comment type="subcellular location">
    <subcellularLocation>
        <location evidence="2">Secreted</location>
    </subcellularLocation>
</comment>
<dbReference type="InterPro" id="IPR013783">
    <property type="entry name" value="Ig-like_fold"/>
</dbReference>
<evidence type="ECO:0000313" key="14">
    <source>
        <dbReference type="Proteomes" id="UP000595691"/>
    </source>
</evidence>
<feature type="active site" description="Charge relay system" evidence="9">
    <location>
        <position position="463"/>
    </location>
</feature>
<feature type="active site" description="Charge relay system" evidence="9">
    <location>
        <position position="651"/>
    </location>
</feature>
<keyword evidence="8" id="KW-0106">Calcium</keyword>
<dbReference type="Proteomes" id="UP000595691">
    <property type="component" value="Chromosome"/>
</dbReference>
<feature type="domain" description="Peptidase S8/S53" evidence="11">
    <location>
        <begin position="455"/>
        <end position="689"/>
    </location>
</feature>
<dbReference type="PANTHER" id="PTHR43806:SF11">
    <property type="entry name" value="CEREVISIN-RELATED"/>
    <property type="match status" value="1"/>
</dbReference>
<dbReference type="PROSITE" id="PS51892">
    <property type="entry name" value="SUBTILASE"/>
    <property type="match status" value="1"/>
</dbReference>
<dbReference type="RefSeq" id="WP_202780659.1">
    <property type="nucleotide sequence ID" value="NZ_CP065425.1"/>
</dbReference>
<keyword evidence="6 9" id="KW-0378">Hydrolase</keyword>
<dbReference type="InterPro" id="IPR050131">
    <property type="entry name" value="Peptidase_S8_subtilisin-like"/>
</dbReference>
<reference evidence="13 14" key="1">
    <citation type="submission" date="2020-11" db="EMBL/GenBank/DDBJ databases">
        <title>Taxonomic evaluation of the Bacillus sporothermodurans group of bacteria based on whole genome sequences.</title>
        <authorList>
            <person name="Fiedler G."/>
            <person name="Herbstmann A.-D."/>
            <person name="Doll E."/>
            <person name="Wenning M."/>
            <person name="Brinks E."/>
            <person name="Kabisch J."/>
            <person name="Breitenwieser F."/>
            <person name="Lappann M."/>
            <person name="Boehnlein C."/>
            <person name="Franz C."/>
        </authorList>
    </citation>
    <scope>NUCLEOTIDE SEQUENCE [LARGE SCALE GENOMIC DNA]</scope>
    <source>
        <strain evidence="13 14">JCM 19841</strain>
    </source>
</reference>
<protein>
    <submittedName>
        <fullName evidence="13">S8 family serine peptidase</fullName>
    </submittedName>
</protein>
<dbReference type="PROSITE" id="PS00137">
    <property type="entry name" value="SUBTILASE_HIS"/>
    <property type="match status" value="1"/>
</dbReference>
<dbReference type="CDD" id="cd07484">
    <property type="entry name" value="Peptidases_S8_Thermitase_like"/>
    <property type="match status" value="1"/>
</dbReference>
<dbReference type="Gene3D" id="2.60.40.10">
    <property type="entry name" value="Immunoglobulins"/>
    <property type="match status" value="3"/>
</dbReference>
<accession>A0ABX7E806</accession>
<dbReference type="InterPro" id="IPR041498">
    <property type="entry name" value="Big_6"/>
</dbReference>
<dbReference type="Pfam" id="PF17936">
    <property type="entry name" value="Big_6"/>
    <property type="match status" value="3"/>
</dbReference>
<evidence type="ECO:0000256" key="8">
    <source>
        <dbReference type="ARBA" id="ARBA00022837"/>
    </source>
</evidence>
<evidence type="ECO:0000256" key="4">
    <source>
        <dbReference type="ARBA" id="ARBA00022525"/>
    </source>
</evidence>
<dbReference type="Gene3D" id="2.60.120.380">
    <property type="match status" value="1"/>
</dbReference>
<evidence type="ECO:0000256" key="9">
    <source>
        <dbReference type="PROSITE-ProRule" id="PRU01240"/>
    </source>
</evidence>
<dbReference type="Pfam" id="PF00082">
    <property type="entry name" value="Peptidase_S8"/>
    <property type="match status" value="1"/>
</dbReference>
<dbReference type="InterPro" id="IPR023828">
    <property type="entry name" value="Peptidase_S8_Ser-AS"/>
</dbReference>
<keyword evidence="10" id="KW-0732">Signal</keyword>
<feature type="chain" id="PRO_5047309730" evidence="10">
    <location>
        <begin position="23"/>
        <end position="989"/>
    </location>
</feature>
<keyword evidence="4" id="KW-0964">Secreted</keyword>
<comment type="similarity">
    <text evidence="3 9">Belongs to the peptidase S8 family.</text>
</comment>
<evidence type="ECO:0000256" key="10">
    <source>
        <dbReference type="SAM" id="SignalP"/>
    </source>
</evidence>
<evidence type="ECO:0000256" key="1">
    <source>
        <dbReference type="ARBA" id="ARBA00001913"/>
    </source>
</evidence>
<evidence type="ECO:0000256" key="2">
    <source>
        <dbReference type="ARBA" id="ARBA00004613"/>
    </source>
</evidence>
<sequence>MTAWVLIIALIAGFIMPQNLHAETIPATSIDDAATLASGQSIDGTLEQPGVQWYKITPTQKDITEFSHIKLQLTSDQMVNVSVYSSKENAEQNYTFEQYNASTDMSPDAATINFPIAWKGPYYVKVEYFGNIDEDGEMALADNQDEEQPPVEGGFGPAKFTLSAKDVKLPPSKDLSSGMDCPVEFSTSGKLSGADMLKSIRLFRDGILAKTQEGRNLSSLYYKSAPFIVLKLAMNKSAREEVYKNLVSLQTLIYDLNAGNSSHVISEKEEAAINALYNLSTAAVPAKLKAEMESISKKVDLSNLKGKEVADVAKKAGIQLPTQVKDKYIVKLKPGKKLSSLQSKSRSLSSLDVKNNNQLFDNMYVMELNDDQFSGMSAQSKTKAMKATVSQIEKLPEVEFVEKVQTYKALSADVQSPYQWSLANTGANDDKNDGKKGADIANNKLQNLVKNRSLKDTLIAVVDTGVDYTLADLQGRVRTDIGKNFVDTSATPLDDNGHGTHVSGIIAASAGNGYSIEGINQKAKILPVKVLDASGSGDTESIAYGIKYAVDKGAKVINLSLGGKYSRTLEYALKYAADHNVAVVAASGNDGQYGISYPASSQYAISVGATNSWDLVSDYSNYGIGLDLVAPGTNIPSLYPDGNVTYMSGTSMAAPHVAAVAGLLLSNNAKLKVSDIRTILHDTAKNVAFEEKDNQGEDGSMIDLIGGGGMIDPDDEITLPQGADLVSGFGRLNAYSAVSKVDLHVKLSSIYDNQNKVTGTTVKGAKVEVKKGSAVIGKATAASNGTFSVKIPVQKSNQKLDVIVTDSKNVAQTTFKVFVKKGKAPAAPKVSAISNTSTYVTGTAQPEAKIVVKNAAKKIVAQGKADSKGKFKLKIKKQKAGIKLYVTSEDLAKRVSKATTLVVKDKIAPAAPKVNKVTTKSTAVKGKAEVGSIVTLKYKGKTIGTAKTSKKGNFTIKMKKKPAGATLYLNAKDKAGNTSKSVKIKVKKA</sequence>
<evidence type="ECO:0000256" key="6">
    <source>
        <dbReference type="ARBA" id="ARBA00022801"/>
    </source>
</evidence>